<evidence type="ECO:0000313" key="2">
    <source>
        <dbReference type="EMBL" id="GKV04483.1"/>
    </source>
</evidence>
<sequence>MAVVCRRQGRSRGTGIAECRRSSARQGDLVQSAGAGAERSWCRKHGRVQQSAGWGRVQARCTQAAGDLQQGVGRSAAGRRLQWSKAQARVQQGAGSGAAGRGLSKAQAQVQQGASMGAAGHRDRCSKQGGARGPVRGEQREKGGFQTPFSFFFFG</sequence>
<evidence type="ECO:0000256" key="1">
    <source>
        <dbReference type="SAM" id="MobiDB-lite"/>
    </source>
</evidence>
<feature type="region of interest" description="Disordered" evidence="1">
    <location>
        <begin position="87"/>
        <end position="147"/>
    </location>
</feature>
<gene>
    <name evidence="2" type="ORF">SLEP1_g16639</name>
</gene>
<accession>A0AAV5J1Z9</accession>
<comment type="caution">
    <text evidence="2">The sequence shown here is derived from an EMBL/GenBank/DDBJ whole genome shotgun (WGS) entry which is preliminary data.</text>
</comment>
<dbReference type="EMBL" id="BPVZ01000022">
    <property type="protein sequence ID" value="GKV04483.1"/>
    <property type="molecule type" value="Genomic_DNA"/>
</dbReference>
<dbReference type="AlphaFoldDB" id="A0AAV5J1Z9"/>
<evidence type="ECO:0000313" key="3">
    <source>
        <dbReference type="Proteomes" id="UP001054252"/>
    </source>
</evidence>
<keyword evidence="3" id="KW-1185">Reference proteome</keyword>
<organism evidence="2 3">
    <name type="scientific">Rubroshorea leprosula</name>
    <dbReference type="NCBI Taxonomy" id="152421"/>
    <lineage>
        <taxon>Eukaryota</taxon>
        <taxon>Viridiplantae</taxon>
        <taxon>Streptophyta</taxon>
        <taxon>Embryophyta</taxon>
        <taxon>Tracheophyta</taxon>
        <taxon>Spermatophyta</taxon>
        <taxon>Magnoliopsida</taxon>
        <taxon>eudicotyledons</taxon>
        <taxon>Gunneridae</taxon>
        <taxon>Pentapetalae</taxon>
        <taxon>rosids</taxon>
        <taxon>malvids</taxon>
        <taxon>Malvales</taxon>
        <taxon>Dipterocarpaceae</taxon>
        <taxon>Rubroshorea</taxon>
    </lineage>
</organism>
<dbReference type="Proteomes" id="UP001054252">
    <property type="component" value="Unassembled WGS sequence"/>
</dbReference>
<reference evidence="2 3" key="1">
    <citation type="journal article" date="2021" name="Commun. Biol.">
        <title>The genome of Shorea leprosula (Dipterocarpaceae) highlights the ecological relevance of drought in aseasonal tropical rainforests.</title>
        <authorList>
            <person name="Ng K.K.S."/>
            <person name="Kobayashi M.J."/>
            <person name="Fawcett J.A."/>
            <person name="Hatakeyama M."/>
            <person name="Paape T."/>
            <person name="Ng C.H."/>
            <person name="Ang C.C."/>
            <person name="Tnah L.H."/>
            <person name="Lee C.T."/>
            <person name="Nishiyama T."/>
            <person name="Sese J."/>
            <person name="O'Brien M.J."/>
            <person name="Copetti D."/>
            <person name="Mohd Noor M.I."/>
            <person name="Ong R.C."/>
            <person name="Putra M."/>
            <person name="Sireger I.Z."/>
            <person name="Indrioko S."/>
            <person name="Kosugi Y."/>
            <person name="Izuno A."/>
            <person name="Isagi Y."/>
            <person name="Lee S.L."/>
            <person name="Shimizu K.K."/>
        </authorList>
    </citation>
    <scope>NUCLEOTIDE SEQUENCE [LARGE SCALE GENOMIC DNA]</scope>
    <source>
        <strain evidence="2">214</strain>
    </source>
</reference>
<protein>
    <submittedName>
        <fullName evidence="2">Uncharacterized protein</fullName>
    </submittedName>
</protein>
<name>A0AAV5J1Z9_9ROSI</name>
<proteinExistence type="predicted"/>
<feature type="region of interest" description="Disordered" evidence="1">
    <location>
        <begin position="16"/>
        <end position="38"/>
    </location>
</feature>